<dbReference type="Proteomes" id="UP000784294">
    <property type="component" value="Unassembled WGS sequence"/>
</dbReference>
<comment type="caution">
    <text evidence="1">The sequence shown here is derived from an EMBL/GenBank/DDBJ whole genome shotgun (WGS) entry which is preliminary data.</text>
</comment>
<sequence>MPLLACGAFTICPSVSGGPSTVVHIVDHVCQLGADVETTEALTDLPIQTASSDDSGVASSLGCETVMATGKASPMPANSGLLFGTLLAEPGLLPHAPQFNPTSALTLLSIGPTGSFQPLHTPVSSLPRPVTFINRMERPSTQKLMLSQTHAFQAVSLPPDESEDSETINLAPRLMTTILGGELDASCQYSPVLAECPYSAQ</sequence>
<accession>A0A3S5BXG5</accession>
<name>A0A3S5BXG5_9PLAT</name>
<dbReference type="EMBL" id="CAAALY010059578">
    <property type="protein sequence ID" value="VEL23018.1"/>
    <property type="molecule type" value="Genomic_DNA"/>
</dbReference>
<evidence type="ECO:0000313" key="2">
    <source>
        <dbReference type="Proteomes" id="UP000784294"/>
    </source>
</evidence>
<evidence type="ECO:0000313" key="1">
    <source>
        <dbReference type="EMBL" id="VEL23018.1"/>
    </source>
</evidence>
<dbReference type="AlphaFoldDB" id="A0A3S5BXG5"/>
<organism evidence="1 2">
    <name type="scientific">Protopolystoma xenopodis</name>
    <dbReference type="NCBI Taxonomy" id="117903"/>
    <lineage>
        <taxon>Eukaryota</taxon>
        <taxon>Metazoa</taxon>
        <taxon>Spiralia</taxon>
        <taxon>Lophotrochozoa</taxon>
        <taxon>Platyhelminthes</taxon>
        <taxon>Monogenea</taxon>
        <taxon>Polyopisthocotylea</taxon>
        <taxon>Polystomatidea</taxon>
        <taxon>Polystomatidae</taxon>
        <taxon>Protopolystoma</taxon>
    </lineage>
</organism>
<keyword evidence="2" id="KW-1185">Reference proteome</keyword>
<proteinExistence type="predicted"/>
<gene>
    <name evidence="1" type="ORF">PXEA_LOCUS16458</name>
</gene>
<protein>
    <submittedName>
        <fullName evidence="1">Uncharacterized protein</fullName>
    </submittedName>
</protein>
<reference evidence="1" key="1">
    <citation type="submission" date="2018-11" db="EMBL/GenBank/DDBJ databases">
        <authorList>
            <consortium name="Pathogen Informatics"/>
        </authorList>
    </citation>
    <scope>NUCLEOTIDE SEQUENCE</scope>
</reference>